<keyword evidence="2" id="KW-1185">Reference proteome</keyword>
<accession>A0AAP5I9D0</accession>
<gene>
    <name evidence="1" type="ORF">G7B40_009795</name>
</gene>
<evidence type="ECO:0000313" key="1">
    <source>
        <dbReference type="EMBL" id="MDR9894855.1"/>
    </source>
</evidence>
<organism evidence="1 2">
    <name type="scientific">Aetokthonos hydrillicola Thurmond2011</name>
    <dbReference type="NCBI Taxonomy" id="2712845"/>
    <lineage>
        <taxon>Bacteria</taxon>
        <taxon>Bacillati</taxon>
        <taxon>Cyanobacteriota</taxon>
        <taxon>Cyanophyceae</taxon>
        <taxon>Nostocales</taxon>
        <taxon>Hapalosiphonaceae</taxon>
        <taxon>Aetokthonos</taxon>
    </lineage>
</organism>
<sequence length="117" mass="13203">MSDIRFNPEFLILSVPVQDSTGTEFELTVQCGNNQNSYYHQLALQSKVEKTAIDKDLVTTLCTQAFEKRDVYVQQLLSTETCKQINWVYGISSIPVALYGDLARKKDGDRNGFACDL</sequence>
<protein>
    <submittedName>
        <fullName evidence="1">Uncharacterized protein</fullName>
    </submittedName>
</protein>
<dbReference type="EMBL" id="JAALHA020000003">
    <property type="protein sequence ID" value="MDR9894855.1"/>
    <property type="molecule type" value="Genomic_DNA"/>
</dbReference>
<comment type="caution">
    <text evidence="1">The sequence shown here is derived from an EMBL/GenBank/DDBJ whole genome shotgun (WGS) entry which is preliminary data.</text>
</comment>
<name>A0AAP5I9D0_9CYAN</name>
<proteinExistence type="predicted"/>
<dbReference type="RefSeq" id="WP_208344901.1">
    <property type="nucleotide sequence ID" value="NZ_CAWQFN010000552.1"/>
</dbReference>
<reference evidence="2" key="1">
    <citation type="journal article" date="2021" name="Science">
        <title>Hunting the eagle killer: A cyanobacterial neurotoxin causes vacuolar myelinopathy.</title>
        <authorList>
            <person name="Breinlinger S."/>
            <person name="Phillips T.J."/>
            <person name="Haram B.N."/>
            <person name="Mares J."/>
            <person name="Martinez Yerena J.A."/>
            <person name="Hrouzek P."/>
            <person name="Sobotka R."/>
            <person name="Henderson W.M."/>
            <person name="Schmieder P."/>
            <person name="Williams S.M."/>
            <person name="Lauderdale J.D."/>
            <person name="Wilde H.D."/>
            <person name="Gerrin W."/>
            <person name="Kust A."/>
            <person name="Washington J.W."/>
            <person name="Wagner C."/>
            <person name="Geier B."/>
            <person name="Liebeke M."/>
            <person name="Enke H."/>
            <person name="Niedermeyer T.H.J."/>
            <person name="Wilde S.B."/>
        </authorList>
    </citation>
    <scope>NUCLEOTIDE SEQUENCE [LARGE SCALE GENOMIC DNA]</scope>
    <source>
        <strain evidence="2">Thurmond2011</strain>
    </source>
</reference>
<dbReference type="Proteomes" id="UP000667802">
    <property type="component" value="Unassembled WGS sequence"/>
</dbReference>
<dbReference type="AlphaFoldDB" id="A0AAP5I9D0"/>
<evidence type="ECO:0000313" key="2">
    <source>
        <dbReference type="Proteomes" id="UP000667802"/>
    </source>
</evidence>